<keyword evidence="1" id="KW-0175">Coiled coil</keyword>
<dbReference type="WBParaSite" id="Pan_g849.t2">
    <property type="protein sequence ID" value="Pan_g849.t2"/>
    <property type="gene ID" value="Pan_g849"/>
</dbReference>
<accession>A0A7E4W9C7</accession>
<organism evidence="2 3">
    <name type="scientific">Panagrellus redivivus</name>
    <name type="common">Microworm</name>
    <dbReference type="NCBI Taxonomy" id="6233"/>
    <lineage>
        <taxon>Eukaryota</taxon>
        <taxon>Metazoa</taxon>
        <taxon>Ecdysozoa</taxon>
        <taxon>Nematoda</taxon>
        <taxon>Chromadorea</taxon>
        <taxon>Rhabditida</taxon>
        <taxon>Tylenchina</taxon>
        <taxon>Panagrolaimomorpha</taxon>
        <taxon>Panagrolaimoidea</taxon>
        <taxon>Panagrolaimidae</taxon>
        <taxon>Panagrellus</taxon>
    </lineage>
</organism>
<dbReference type="Proteomes" id="UP000492821">
    <property type="component" value="Unassembled WGS sequence"/>
</dbReference>
<protein>
    <submittedName>
        <fullName evidence="3">Myosin_tail_1 domain-containing protein</fullName>
    </submittedName>
</protein>
<keyword evidence="2" id="KW-1185">Reference proteome</keyword>
<feature type="coiled-coil region" evidence="1">
    <location>
        <begin position="123"/>
        <end position="228"/>
    </location>
</feature>
<sequence>MGRGFARNALHLLSQRAAQWTRSSQNSKPFGPDRALRAGGMREVTQIGNQQQMELELAEMRKTIDDLRQAVALRDEKINKRELREREIALVTEQKVRDEVQKEFQSEIAKISKELKLQNAVQVEANNAIMKKLNSKIEEEQRNLAETRLKAKETIEDLARAQKTIAVHEHDKKRLEEHLQKAKQQTDKLLRESKKHLEDSEKLRLKDLARHNENANAMRAENLELKTSLRIVSDALTSAKIDLKKESALRMQTLAAHSDQNVKLQELRDFLKLVLEDNNDDYVDAILGENRLAVFFKLSMLLERIPVVK</sequence>
<name>A0A7E4W9C7_PANRE</name>
<proteinExistence type="predicted"/>
<reference evidence="2" key="1">
    <citation type="journal article" date="2013" name="Genetics">
        <title>The draft genome and transcriptome of Panagrellus redivivus are shaped by the harsh demands of a free-living lifestyle.</title>
        <authorList>
            <person name="Srinivasan J."/>
            <person name="Dillman A.R."/>
            <person name="Macchietto M.G."/>
            <person name="Heikkinen L."/>
            <person name="Lakso M."/>
            <person name="Fracchia K.M."/>
            <person name="Antoshechkin I."/>
            <person name="Mortazavi A."/>
            <person name="Wong G."/>
            <person name="Sternberg P.W."/>
        </authorList>
    </citation>
    <scope>NUCLEOTIDE SEQUENCE [LARGE SCALE GENOMIC DNA]</scope>
    <source>
        <strain evidence="2">MT8872</strain>
    </source>
</reference>
<evidence type="ECO:0000256" key="1">
    <source>
        <dbReference type="SAM" id="Coils"/>
    </source>
</evidence>
<evidence type="ECO:0000313" key="3">
    <source>
        <dbReference type="WBParaSite" id="Pan_g849.t2"/>
    </source>
</evidence>
<reference evidence="3" key="2">
    <citation type="submission" date="2020-10" db="UniProtKB">
        <authorList>
            <consortium name="WormBaseParasite"/>
        </authorList>
    </citation>
    <scope>IDENTIFICATION</scope>
</reference>
<dbReference type="AlphaFoldDB" id="A0A7E4W9C7"/>
<evidence type="ECO:0000313" key="2">
    <source>
        <dbReference type="Proteomes" id="UP000492821"/>
    </source>
</evidence>